<dbReference type="AlphaFoldDB" id="A0A9P9CZ71"/>
<keyword evidence="1" id="KW-0732">Signal</keyword>
<sequence length="137" mass="14534">MKLTTVFGILASLAPAFAQKVVVEEWLGGDCNGRAFLTPNVNGGTGATAVVNVEQLDATNMRFKLIEGCTGGKTPTVEVSTNPCSDFVATASLHANGACIPVDYTPVPTRSPATDCWMLLILWLKIGNKNIRSPPNR</sequence>
<feature type="chain" id="PRO_5040445458" evidence="1">
    <location>
        <begin position="19"/>
        <end position="137"/>
    </location>
</feature>
<accession>A0A9P9CZ71</accession>
<protein>
    <submittedName>
        <fullName evidence="2">Uncharacterized protein</fullName>
    </submittedName>
</protein>
<keyword evidence="3" id="KW-1185">Reference proteome</keyword>
<comment type="caution">
    <text evidence="2">The sequence shown here is derived from an EMBL/GenBank/DDBJ whole genome shotgun (WGS) entry which is preliminary data.</text>
</comment>
<feature type="signal peptide" evidence="1">
    <location>
        <begin position="1"/>
        <end position="18"/>
    </location>
</feature>
<name>A0A9P9CZ71_9HYPO</name>
<dbReference type="Proteomes" id="UP000738349">
    <property type="component" value="Unassembled WGS sequence"/>
</dbReference>
<reference evidence="2" key="1">
    <citation type="journal article" date="2021" name="Nat. Commun.">
        <title>Genetic determinants of endophytism in the Arabidopsis root mycobiome.</title>
        <authorList>
            <person name="Mesny F."/>
            <person name="Miyauchi S."/>
            <person name="Thiergart T."/>
            <person name="Pickel B."/>
            <person name="Atanasova L."/>
            <person name="Karlsson M."/>
            <person name="Huettel B."/>
            <person name="Barry K.W."/>
            <person name="Haridas S."/>
            <person name="Chen C."/>
            <person name="Bauer D."/>
            <person name="Andreopoulos W."/>
            <person name="Pangilinan J."/>
            <person name="LaButti K."/>
            <person name="Riley R."/>
            <person name="Lipzen A."/>
            <person name="Clum A."/>
            <person name="Drula E."/>
            <person name="Henrissat B."/>
            <person name="Kohler A."/>
            <person name="Grigoriev I.V."/>
            <person name="Martin F.M."/>
            <person name="Hacquard S."/>
        </authorList>
    </citation>
    <scope>NUCLEOTIDE SEQUENCE</scope>
    <source>
        <strain evidence="2">MPI-CAGE-AT-0147</strain>
    </source>
</reference>
<dbReference type="EMBL" id="JAGMUV010000051">
    <property type="protein sequence ID" value="KAH7109514.1"/>
    <property type="molecule type" value="Genomic_DNA"/>
</dbReference>
<evidence type="ECO:0000313" key="3">
    <source>
        <dbReference type="Proteomes" id="UP000738349"/>
    </source>
</evidence>
<gene>
    <name evidence="2" type="ORF">EDB81DRAFT_769136</name>
</gene>
<organism evidence="2 3">
    <name type="scientific">Dactylonectria macrodidyma</name>
    <dbReference type="NCBI Taxonomy" id="307937"/>
    <lineage>
        <taxon>Eukaryota</taxon>
        <taxon>Fungi</taxon>
        <taxon>Dikarya</taxon>
        <taxon>Ascomycota</taxon>
        <taxon>Pezizomycotina</taxon>
        <taxon>Sordariomycetes</taxon>
        <taxon>Hypocreomycetidae</taxon>
        <taxon>Hypocreales</taxon>
        <taxon>Nectriaceae</taxon>
        <taxon>Dactylonectria</taxon>
    </lineage>
</organism>
<proteinExistence type="predicted"/>
<evidence type="ECO:0000313" key="2">
    <source>
        <dbReference type="EMBL" id="KAH7109514.1"/>
    </source>
</evidence>
<dbReference type="OrthoDB" id="5073523at2759"/>
<evidence type="ECO:0000256" key="1">
    <source>
        <dbReference type="SAM" id="SignalP"/>
    </source>
</evidence>